<protein>
    <submittedName>
        <fullName evidence="6">Calcium-binding protein CML44</fullName>
    </submittedName>
</protein>
<keyword evidence="7" id="KW-1185">Reference proteome</keyword>
<evidence type="ECO:0000313" key="7">
    <source>
        <dbReference type="Proteomes" id="UP001604277"/>
    </source>
</evidence>
<dbReference type="InterPro" id="IPR011992">
    <property type="entry name" value="EF-hand-dom_pair"/>
</dbReference>
<comment type="caution">
    <text evidence="6">The sequence shown here is derived from an EMBL/GenBank/DDBJ whole genome shotgun (WGS) entry which is preliminary data.</text>
</comment>
<dbReference type="SMART" id="SM00054">
    <property type="entry name" value="EFh"/>
    <property type="match status" value="3"/>
</dbReference>
<dbReference type="FunFam" id="1.10.238.10:FF:000003">
    <property type="entry name" value="Calmodulin A"/>
    <property type="match status" value="1"/>
</dbReference>
<dbReference type="Gene3D" id="1.10.238.10">
    <property type="entry name" value="EF-hand"/>
    <property type="match status" value="2"/>
</dbReference>
<reference evidence="7" key="1">
    <citation type="submission" date="2024-07" db="EMBL/GenBank/DDBJ databases">
        <title>Two chromosome-level genome assemblies of Korean endemic species Abeliophyllum distichum and Forsythia ovata (Oleaceae).</title>
        <authorList>
            <person name="Jang H."/>
        </authorList>
    </citation>
    <scope>NUCLEOTIDE SEQUENCE [LARGE SCALE GENOMIC DNA]</scope>
</reference>
<sequence>MSLLRTNDLDRIFESLDRKREGLVSIYELQQLLDRVGNYTTLEELEKLVGKTNLDYFDFFFFYEAVINPKISEDVAGNDCLESDLLKAFKVFDLNGDGFISCEELQSVLSRLGLWEKCNGDCKNMIKVYDTNSDGVLDFEEFKNMMSLSDSSKLLAKSPHIISTTTVWVLSELHQTFNKLNNNGERMANNGENRSLDSIDE</sequence>
<dbReference type="Proteomes" id="UP001604277">
    <property type="component" value="Unassembled WGS sequence"/>
</dbReference>
<name>A0ABD1VMF9_9LAMI</name>
<feature type="domain" description="EF-hand" evidence="5">
    <location>
        <begin position="4"/>
        <end position="39"/>
    </location>
</feature>
<evidence type="ECO:0000313" key="6">
    <source>
        <dbReference type="EMBL" id="KAL2538446.1"/>
    </source>
</evidence>
<organism evidence="6 7">
    <name type="scientific">Forsythia ovata</name>
    <dbReference type="NCBI Taxonomy" id="205694"/>
    <lineage>
        <taxon>Eukaryota</taxon>
        <taxon>Viridiplantae</taxon>
        <taxon>Streptophyta</taxon>
        <taxon>Embryophyta</taxon>
        <taxon>Tracheophyta</taxon>
        <taxon>Spermatophyta</taxon>
        <taxon>Magnoliopsida</taxon>
        <taxon>eudicotyledons</taxon>
        <taxon>Gunneridae</taxon>
        <taxon>Pentapetalae</taxon>
        <taxon>asterids</taxon>
        <taxon>lamiids</taxon>
        <taxon>Lamiales</taxon>
        <taxon>Oleaceae</taxon>
        <taxon>Forsythieae</taxon>
        <taxon>Forsythia</taxon>
    </lineage>
</organism>
<feature type="domain" description="EF-hand" evidence="5">
    <location>
        <begin position="80"/>
        <end position="115"/>
    </location>
</feature>
<dbReference type="PANTHER" id="PTHR10891">
    <property type="entry name" value="EF-HAND CALCIUM-BINDING DOMAIN CONTAINING PROTEIN"/>
    <property type="match status" value="1"/>
</dbReference>
<dbReference type="Pfam" id="PF13499">
    <property type="entry name" value="EF-hand_7"/>
    <property type="match status" value="1"/>
</dbReference>
<evidence type="ECO:0000259" key="5">
    <source>
        <dbReference type="PROSITE" id="PS50222"/>
    </source>
</evidence>
<evidence type="ECO:0000256" key="1">
    <source>
        <dbReference type="ARBA" id="ARBA00022723"/>
    </source>
</evidence>
<dbReference type="EMBL" id="JBFOLJ010000005">
    <property type="protein sequence ID" value="KAL2538446.1"/>
    <property type="molecule type" value="Genomic_DNA"/>
</dbReference>
<feature type="region of interest" description="Disordered" evidence="4">
    <location>
        <begin position="182"/>
        <end position="201"/>
    </location>
</feature>
<evidence type="ECO:0000256" key="3">
    <source>
        <dbReference type="ARBA" id="ARBA00022837"/>
    </source>
</evidence>
<keyword evidence="3" id="KW-0106">Calcium</keyword>
<dbReference type="SUPFAM" id="SSF47473">
    <property type="entry name" value="EF-hand"/>
    <property type="match status" value="1"/>
</dbReference>
<evidence type="ECO:0000256" key="4">
    <source>
        <dbReference type="SAM" id="MobiDB-lite"/>
    </source>
</evidence>
<dbReference type="InterPro" id="IPR018247">
    <property type="entry name" value="EF_Hand_1_Ca_BS"/>
</dbReference>
<gene>
    <name evidence="6" type="ORF">Fot_19837</name>
</gene>
<proteinExistence type="predicted"/>
<keyword evidence="2" id="KW-0677">Repeat</keyword>
<dbReference type="InterPro" id="IPR002048">
    <property type="entry name" value="EF_hand_dom"/>
</dbReference>
<dbReference type="CDD" id="cd00051">
    <property type="entry name" value="EFh"/>
    <property type="match status" value="1"/>
</dbReference>
<feature type="domain" description="EF-hand" evidence="5">
    <location>
        <begin position="117"/>
        <end position="152"/>
    </location>
</feature>
<accession>A0ABD1VMF9</accession>
<dbReference type="GO" id="GO:0046872">
    <property type="term" value="F:metal ion binding"/>
    <property type="evidence" value="ECO:0007669"/>
    <property type="project" value="UniProtKB-KW"/>
</dbReference>
<dbReference type="InterPro" id="IPR039647">
    <property type="entry name" value="EF_hand_pair_protein_CML-like"/>
</dbReference>
<dbReference type="PROSITE" id="PS50222">
    <property type="entry name" value="EF_HAND_2"/>
    <property type="match status" value="3"/>
</dbReference>
<evidence type="ECO:0000256" key="2">
    <source>
        <dbReference type="ARBA" id="ARBA00022737"/>
    </source>
</evidence>
<dbReference type="AlphaFoldDB" id="A0ABD1VMF9"/>
<dbReference type="PROSITE" id="PS00018">
    <property type="entry name" value="EF_HAND_1"/>
    <property type="match status" value="2"/>
</dbReference>
<keyword evidence="1" id="KW-0479">Metal-binding</keyword>